<organism evidence="15 16">
    <name type="scientific">Bdellovibrio bacteriovorus</name>
    <dbReference type="NCBI Taxonomy" id="959"/>
    <lineage>
        <taxon>Bacteria</taxon>
        <taxon>Pseudomonadati</taxon>
        <taxon>Bdellovibrionota</taxon>
        <taxon>Bdellovibrionia</taxon>
        <taxon>Bdellovibrionales</taxon>
        <taxon>Pseudobdellovibrionaceae</taxon>
        <taxon>Bdellovibrio</taxon>
    </lineage>
</organism>
<dbReference type="PRINTS" id="PR00411">
    <property type="entry name" value="PNDRDTASEI"/>
</dbReference>
<dbReference type="AlphaFoldDB" id="A0A150WG64"/>
<feature type="domain" description="FAD-dependent oxidoreductase 2 FAD-binding" evidence="13">
    <location>
        <begin position="7"/>
        <end position="392"/>
    </location>
</feature>
<dbReference type="InterPro" id="IPR015939">
    <property type="entry name" value="Fum_Rdtase/Succ_DH_flav-like_C"/>
</dbReference>
<dbReference type="InterPro" id="IPR037099">
    <property type="entry name" value="Fum_R/Succ_DH_flav-like_C_sf"/>
</dbReference>
<evidence type="ECO:0000256" key="9">
    <source>
        <dbReference type="ARBA" id="ARBA00048305"/>
    </source>
</evidence>
<sequence>MSTHRSDVLIIGSGSAGLALALKLSSLGKVIVLAKESAGGTNSAMAQGGISAVMSEEDSFESHIQDTLVAGAGLCKETVVRNYVEQAPERIQDLQNWGVHFDVKKRGSEETNEIDLTREGGHSFRRILHFEDQTGLEIHRTLLARVRENPNITLLERFYAIDLIVNKEVDPNDMNPVHCIGAYALNKNDGEVHTFLAKNTALATGGAGKVYLYTSNWSGATGDGIAMAYRVGARIANLEFMQFHPTCLFHRESRNFLISEALRGEGGELIDASGNAFMQKYHKLGSLAPRDVVARSIDKEMKKTGAECVYLDMTKLDREFLKNRFPTIFNKCLEFGIDMSESPIPVVPAAHYLCGGVLTDLNGRTDVPGLWAVGETACTGLHGANRLASNSLLECLTMAHNCSEQIKQQWDTDTFFPLDPKPWTHPEESNDDEMIVINHMWDEIRRLMWNYMGIVRSNKRLERAQHRLQNILSETKEYYSHMKIHSDILELRNIAIVANLSVECALRRQESRGIHFNIDYPESSPEPHDTIVVRGLI</sequence>
<evidence type="ECO:0000256" key="11">
    <source>
        <dbReference type="PIRSR" id="PIRSR000171-1"/>
    </source>
</evidence>
<accession>A0A150WG64</accession>
<evidence type="ECO:0000259" key="13">
    <source>
        <dbReference type="Pfam" id="PF00890"/>
    </source>
</evidence>
<dbReference type="RefSeq" id="WP_063244200.1">
    <property type="nucleotide sequence ID" value="NZ_LUKF01000016.1"/>
</dbReference>
<dbReference type="Pfam" id="PF00890">
    <property type="entry name" value="FAD_binding_2"/>
    <property type="match status" value="1"/>
</dbReference>
<comment type="subcellular location">
    <subcellularLocation>
        <location evidence="12">Cytoplasm</location>
    </subcellularLocation>
</comment>
<keyword evidence="5 12" id="KW-0285">Flavoprotein</keyword>
<comment type="catalytic activity">
    <reaction evidence="9">
        <text>L-aspartate + O2 = iminosuccinate + H2O2</text>
        <dbReference type="Rhea" id="RHEA:25876"/>
        <dbReference type="ChEBI" id="CHEBI:15379"/>
        <dbReference type="ChEBI" id="CHEBI:16240"/>
        <dbReference type="ChEBI" id="CHEBI:29991"/>
        <dbReference type="ChEBI" id="CHEBI:77875"/>
        <dbReference type="EC" id="1.4.3.16"/>
    </reaction>
    <physiologicalReaction direction="left-to-right" evidence="9">
        <dbReference type="Rhea" id="RHEA:25877"/>
    </physiologicalReaction>
</comment>
<dbReference type="FunFam" id="1.20.58.100:FF:000002">
    <property type="entry name" value="L-aspartate oxidase"/>
    <property type="match status" value="1"/>
</dbReference>
<evidence type="ECO:0000256" key="8">
    <source>
        <dbReference type="ARBA" id="ARBA00023002"/>
    </source>
</evidence>
<dbReference type="GO" id="GO:0005737">
    <property type="term" value="C:cytoplasm"/>
    <property type="evidence" value="ECO:0007669"/>
    <property type="project" value="UniProtKB-SubCell"/>
</dbReference>
<keyword evidence="6 12" id="KW-0662">Pyridine nucleotide biosynthesis</keyword>
<dbReference type="SUPFAM" id="SSF56425">
    <property type="entry name" value="Succinate dehydrogenase/fumarate reductase flavoprotein, catalytic domain"/>
    <property type="match status" value="1"/>
</dbReference>
<dbReference type="PANTHER" id="PTHR42716">
    <property type="entry name" value="L-ASPARTATE OXIDASE"/>
    <property type="match status" value="1"/>
</dbReference>
<dbReference type="PRINTS" id="PR00368">
    <property type="entry name" value="FADPNR"/>
</dbReference>
<evidence type="ECO:0000256" key="2">
    <source>
        <dbReference type="ARBA" id="ARBA00004950"/>
    </source>
</evidence>
<dbReference type="InterPro" id="IPR005288">
    <property type="entry name" value="NadB"/>
</dbReference>
<comment type="cofactor">
    <cofactor evidence="1 12">
        <name>FAD</name>
        <dbReference type="ChEBI" id="CHEBI:57692"/>
    </cofactor>
</comment>
<dbReference type="EMBL" id="LUKF01000016">
    <property type="protein sequence ID" value="KYG62088.1"/>
    <property type="molecule type" value="Genomic_DNA"/>
</dbReference>
<evidence type="ECO:0000259" key="14">
    <source>
        <dbReference type="Pfam" id="PF02910"/>
    </source>
</evidence>
<dbReference type="OrthoDB" id="5287608at2"/>
<keyword evidence="7 12" id="KW-0274">FAD</keyword>
<comment type="function">
    <text evidence="12">Catalyzes the oxidation of L-aspartate to iminoaspartate.</text>
</comment>
<feature type="domain" description="Fumarate reductase/succinate dehydrogenase flavoprotein-like C-terminal" evidence="14">
    <location>
        <begin position="442"/>
        <end position="523"/>
    </location>
</feature>
<evidence type="ECO:0000256" key="7">
    <source>
        <dbReference type="ARBA" id="ARBA00022827"/>
    </source>
</evidence>
<dbReference type="InterPro" id="IPR027477">
    <property type="entry name" value="Succ_DH/fumarate_Rdtase_cat_sf"/>
</dbReference>
<evidence type="ECO:0000256" key="5">
    <source>
        <dbReference type="ARBA" id="ARBA00022630"/>
    </source>
</evidence>
<proteinExistence type="inferred from homology"/>
<dbReference type="GO" id="GO:0034628">
    <property type="term" value="P:'de novo' NAD+ biosynthetic process from L-aspartate"/>
    <property type="evidence" value="ECO:0007669"/>
    <property type="project" value="TreeGrafter"/>
</dbReference>
<dbReference type="Gene3D" id="1.20.58.100">
    <property type="entry name" value="Fumarate reductase/succinate dehydrogenase flavoprotein-like, C-terminal domain"/>
    <property type="match status" value="1"/>
</dbReference>
<evidence type="ECO:0000256" key="4">
    <source>
        <dbReference type="ARBA" id="ARBA00012173"/>
    </source>
</evidence>
<protein>
    <recommendedName>
        <fullName evidence="4 10">L-aspartate oxidase</fullName>
        <ecNumber evidence="4 10">1.4.3.16</ecNumber>
    </recommendedName>
</protein>
<dbReference type="PANTHER" id="PTHR42716:SF2">
    <property type="entry name" value="L-ASPARTATE OXIDASE, CHLOROPLASTIC"/>
    <property type="match status" value="1"/>
</dbReference>
<comment type="similarity">
    <text evidence="3 12">Belongs to the FAD-dependent oxidoreductase 2 family. NadB subfamily.</text>
</comment>
<dbReference type="FunFam" id="3.90.700.10:FF:000002">
    <property type="entry name" value="L-aspartate oxidase"/>
    <property type="match status" value="1"/>
</dbReference>
<dbReference type="SUPFAM" id="SSF46977">
    <property type="entry name" value="Succinate dehydrogenase/fumarate reductase flavoprotein C-terminal domain"/>
    <property type="match status" value="1"/>
</dbReference>
<dbReference type="UniPathway" id="UPA00253">
    <property type="reaction ID" value="UER00326"/>
</dbReference>
<name>A0A150WG64_BDEBC</name>
<evidence type="ECO:0000256" key="1">
    <source>
        <dbReference type="ARBA" id="ARBA00001974"/>
    </source>
</evidence>
<evidence type="ECO:0000256" key="6">
    <source>
        <dbReference type="ARBA" id="ARBA00022642"/>
    </source>
</evidence>
<dbReference type="GO" id="GO:0008734">
    <property type="term" value="F:L-aspartate oxidase activity"/>
    <property type="evidence" value="ECO:0007669"/>
    <property type="project" value="UniProtKB-UniRule"/>
</dbReference>
<comment type="pathway">
    <text evidence="2 12">Cofactor biosynthesis; NAD(+) biosynthesis; iminoaspartate from L-aspartate (oxidase route): step 1/1.</text>
</comment>
<dbReference type="SUPFAM" id="SSF51905">
    <property type="entry name" value="FAD/NAD(P)-binding domain"/>
    <property type="match status" value="1"/>
</dbReference>
<dbReference type="PIRSF" id="PIRSF000171">
    <property type="entry name" value="SDHA_APRA_LASPO"/>
    <property type="match status" value="1"/>
</dbReference>
<reference evidence="15 16" key="1">
    <citation type="submission" date="2016-03" db="EMBL/GenBank/DDBJ databases">
        <authorList>
            <person name="Ploux O."/>
        </authorList>
    </citation>
    <scope>NUCLEOTIDE SEQUENCE [LARGE SCALE GENOMIC DNA]</scope>
    <source>
        <strain evidence="15 16">BER2</strain>
    </source>
</reference>
<dbReference type="NCBIfam" id="TIGR00551">
    <property type="entry name" value="nadB"/>
    <property type="match status" value="1"/>
</dbReference>
<evidence type="ECO:0000313" key="15">
    <source>
        <dbReference type="EMBL" id="KYG62088.1"/>
    </source>
</evidence>
<gene>
    <name evidence="15" type="ORF">AZI85_07760</name>
</gene>
<dbReference type="Gene3D" id="3.90.700.10">
    <property type="entry name" value="Succinate dehydrogenase/fumarate reductase flavoprotein, catalytic domain"/>
    <property type="match status" value="1"/>
</dbReference>
<evidence type="ECO:0000256" key="3">
    <source>
        <dbReference type="ARBA" id="ARBA00008562"/>
    </source>
</evidence>
<dbReference type="Gene3D" id="3.50.50.60">
    <property type="entry name" value="FAD/NAD(P)-binding domain"/>
    <property type="match status" value="1"/>
</dbReference>
<dbReference type="InterPro" id="IPR003953">
    <property type="entry name" value="FAD-dep_OxRdtase_2_FAD-bd"/>
</dbReference>
<evidence type="ECO:0000256" key="12">
    <source>
        <dbReference type="RuleBase" id="RU362049"/>
    </source>
</evidence>
<dbReference type="Pfam" id="PF02910">
    <property type="entry name" value="Succ_DH_flav_C"/>
    <property type="match status" value="1"/>
</dbReference>
<dbReference type="InterPro" id="IPR036188">
    <property type="entry name" value="FAD/NAD-bd_sf"/>
</dbReference>
<dbReference type="NCBIfam" id="NF006567">
    <property type="entry name" value="PRK09077.1"/>
    <property type="match status" value="1"/>
</dbReference>
<dbReference type="Proteomes" id="UP000075391">
    <property type="component" value="Unassembled WGS sequence"/>
</dbReference>
<evidence type="ECO:0000256" key="10">
    <source>
        <dbReference type="NCBIfam" id="TIGR00551"/>
    </source>
</evidence>
<comment type="caution">
    <text evidence="15">The sequence shown here is derived from an EMBL/GenBank/DDBJ whole genome shotgun (WGS) entry which is preliminary data.</text>
</comment>
<keyword evidence="8 12" id="KW-0560">Oxidoreductase</keyword>
<evidence type="ECO:0000313" key="16">
    <source>
        <dbReference type="Proteomes" id="UP000075391"/>
    </source>
</evidence>
<dbReference type="EC" id="1.4.3.16" evidence="4 10"/>
<feature type="active site" description="Proton acceptor" evidence="11">
    <location>
        <position position="290"/>
    </location>
</feature>